<evidence type="ECO:0000313" key="1">
    <source>
        <dbReference type="EMBL" id="CAG7820481.1"/>
    </source>
</evidence>
<dbReference type="Proteomes" id="UP000708208">
    <property type="component" value="Unassembled WGS sequence"/>
</dbReference>
<evidence type="ECO:0000313" key="2">
    <source>
        <dbReference type="Proteomes" id="UP000708208"/>
    </source>
</evidence>
<dbReference type="EMBL" id="CAJVCH010479845">
    <property type="protein sequence ID" value="CAG7820481.1"/>
    <property type="molecule type" value="Genomic_DNA"/>
</dbReference>
<protein>
    <submittedName>
        <fullName evidence="1">Uncharacterized protein</fullName>
    </submittedName>
</protein>
<sequence>MIDVRPYVRDDNFELQDQVDIIDEETYLGYNDKFLQSAAHTLQLAVLKIAKTLGQSSPIIDCDTRWFSTHDMMESLMTMKDVCVELLQNLQKKPRLNFRGNSTTRGLE</sequence>
<name>A0A8J2PA26_9HEXA</name>
<keyword evidence="2" id="KW-1185">Reference proteome</keyword>
<dbReference type="AlphaFoldDB" id="A0A8J2PA26"/>
<organism evidence="1 2">
    <name type="scientific">Allacma fusca</name>
    <dbReference type="NCBI Taxonomy" id="39272"/>
    <lineage>
        <taxon>Eukaryota</taxon>
        <taxon>Metazoa</taxon>
        <taxon>Ecdysozoa</taxon>
        <taxon>Arthropoda</taxon>
        <taxon>Hexapoda</taxon>
        <taxon>Collembola</taxon>
        <taxon>Symphypleona</taxon>
        <taxon>Sminthuridae</taxon>
        <taxon>Allacma</taxon>
    </lineage>
</organism>
<proteinExistence type="predicted"/>
<reference evidence="1" key="1">
    <citation type="submission" date="2021-06" db="EMBL/GenBank/DDBJ databases">
        <authorList>
            <person name="Hodson N. C."/>
            <person name="Mongue J. A."/>
            <person name="Jaron S. K."/>
        </authorList>
    </citation>
    <scope>NUCLEOTIDE SEQUENCE</scope>
</reference>
<accession>A0A8J2PA26</accession>
<comment type="caution">
    <text evidence="1">The sequence shown here is derived from an EMBL/GenBank/DDBJ whole genome shotgun (WGS) entry which is preliminary data.</text>
</comment>
<gene>
    <name evidence="1" type="ORF">AFUS01_LOCUS30871</name>
</gene>